<dbReference type="InterPro" id="IPR051311">
    <property type="entry name" value="DedA_domain"/>
</dbReference>
<keyword evidence="2" id="KW-0472">Membrane</keyword>
<dbReference type="Pfam" id="PF01569">
    <property type="entry name" value="PAP2"/>
    <property type="match status" value="1"/>
</dbReference>
<evidence type="ECO:0000256" key="2">
    <source>
        <dbReference type="SAM" id="Phobius"/>
    </source>
</evidence>
<keyword evidence="6" id="KW-1185">Reference proteome</keyword>
<feature type="transmembrane region" description="Helical" evidence="2">
    <location>
        <begin position="381"/>
        <end position="405"/>
    </location>
</feature>
<feature type="domain" description="Phosphatidic acid phosphatase type 2/haloperoxidase" evidence="3">
    <location>
        <begin position="298"/>
        <end position="394"/>
    </location>
</feature>
<comment type="caution">
    <text evidence="5">The sequence shown here is derived from an EMBL/GenBank/DDBJ whole genome shotgun (WGS) entry which is preliminary data.</text>
</comment>
<dbReference type="InterPro" id="IPR032816">
    <property type="entry name" value="VTT_dom"/>
</dbReference>
<name>A0A942URI7_9BACI</name>
<dbReference type="Proteomes" id="UP000676456">
    <property type="component" value="Unassembled WGS sequence"/>
</dbReference>
<dbReference type="GO" id="GO:0005886">
    <property type="term" value="C:plasma membrane"/>
    <property type="evidence" value="ECO:0007669"/>
    <property type="project" value="TreeGrafter"/>
</dbReference>
<dbReference type="EMBL" id="JAGYPN010000002">
    <property type="protein sequence ID" value="MBS4223638.1"/>
    <property type="molecule type" value="Genomic_DNA"/>
</dbReference>
<feature type="transmembrane region" description="Helical" evidence="2">
    <location>
        <begin position="117"/>
        <end position="138"/>
    </location>
</feature>
<feature type="transmembrane region" description="Helical" evidence="2">
    <location>
        <begin position="150"/>
        <end position="169"/>
    </location>
</feature>
<dbReference type="Pfam" id="PF09335">
    <property type="entry name" value="VTT_dom"/>
    <property type="match status" value="1"/>
</dbReference>
<dbReference type="PANTHER" id="PTHR42709:SF9">
    <property type="entry name" value="ALKALINE PHOSPHATASE LIKE PROTEIN"/>
    <property type="match status" value="1"/>
</dbReference>
<feature type="domain" description="VTT" evidence="4">
    <location>
        <begin position="9"/>
        <end position="135"/>
    </location>
</feature>
<evidence type="ECO:0000259" key="3">
    <source>
        <dbReference type="Pfam" id="PF01569"/>
    </source>
</evidence>
<keyword evidence="2" id="KW-1133">Transmembrane helix</keyword>
<dbReference type="InterPro" id="IPR036938">
    <property type="entry name" value="PAP2/HPO_sf"/>
</dbReference>
<feature type="transmembrane region" description="Helical" evidence="2">
    <location>
        <begin position="248"/>
        <end position="274"/>
    </location>
</feature>
<dbReference type="InterPro" id="IPR000326">
    <property type="entry name" value="PAP2/HPO"/>
</dbReference>
<comment type="similarity">
    <text evidence="1">Belongs to the DedA family.</text>
</comment>
<accession>A0A942URI7</accession>
<feature type="transmembrane region" description="Helical" evidence="2">
    <location>
        <begin position="29"/>
        <end position="51"/>
    </location>
</feature>
<evidence type="ECO:0000313" key="6">
    <source>
        <dbReference type="Proteomes" id="UP000676456"/>
    </source>
</evidence>
<sequence length="415" mass="47351">MLELIALPLPGEILMSYAGFLVYQGHLNWMISILAAGIGSCTGMTIAYIIGYKLGTPFIEKHGHRVHLGPDRLEKTSQWFSKYGNKMLIFSYFIPGVRHITGYFSGITRLSFRTYMLFAYSGAFIWTFIFITIGKLLGPQWDQFHNSVKKYLLIGLSMAVVVLIAVYFYRKYKQLLKEKTIFMLKKVTTLFKSSGVALLFIVFTLMATLSLIILMIDLIQDFLGNEMNDFNEITTLLVSSFFEEQWTLVLKVFLVAKSVPALIVVIILTLLWILWRDKLKLYGVLSLAIVVFGGELYEESLRRFFHRLAPDHLSFIEPLTNSFPSEQSLMAIVIYGFFLYLFVRYSHNGWYRIFAIVGVIVILVLMAIAQINFNAKLPSDIVAGFVFGGVWLGLNIILLEIFYLFNSVKHAAEDG</sequence>
<evidence type="ECO:0000313" key="5">
    <source>
        <dbReference type="EMBL" id="MBS4223638.1"/>
    </source>
</evidence>
<dbReference type="Gene3D" id="1.20.144.10">
    <property type="entry name" value="Phosphatidic acid phosphatase type 2/haloperoxidase"/>
    <property type="match status" value="1"/>
</dbReference>
<organism evidence="5 6">
    <name type="scientific">Lederbergia citrea</name>
    <dbReference type="NCBI Taxonomy" id="2833581"/>
    <lineage>
        <taxon>Bacteria</taxon>
        <taxon>Bacillati</taxon>
        <taxon>Bacillota</taxon>
        <taxon>Bacilli</taxon>
        <taxon>Bacillales</taxon>
        <taxon>Bacillaceae</taxon>
        <taxon>Lederbergia</taxon>
    </lineage>
</organism>
<feature type="transmembrane region" description="Helical" evidence="2">
    <location>
        <begin position="350"/>
        <end position="369"/>
    </location>
</feature>
<feature type="transmembrane region" description="Helical" evidence="2">
    <location>
        <begin position="327"/>
        <end position="343"/>
    </location>
</feature>
<feature type="transmembrane region" description="Helical" evidence="2">
    <location>
        <begin position="281"/>
        <end position="297"/>
    </location>
</feature>
<evidence type="ECO:0000256" key="1">
    <source>
        <dbReference type="ARBA" id="ARBA00010792"/>
    </source>
</evidence>
<feature type="transmembrane region" description="Helical" evidence="2">
    <location>
        <begin position="190"/>
        <end position="216"/>
    </location>
</feature>
<proteinExistence type="inferred from homology"/>
<protein>
    <submittedName>
        <fullName evidence="5">VTT domain-containing protein</fullName>
    </submittedName>
</protein>
<dbReference type="AlphaFoldDB" id="A0A942URI7"/>
<dbReference type="PANTHER" id="PTHR42709">
    <property type="entry name" value="ALKALINE PHOSPHATASE LIKE PROTEIN"/>
    <property type="match status" value="1"/>
</dbReference>
<gene>
    <name evidence="5" type="ORF">KHA91_12850</name>
</gene>
<keyword evidence="2" id="KW-0812">Transmembrane</keyword>
<evidence type="ECO:0000259" key="4">
    <source>
        <dbReference type="Pfam" id="PF09335"/>
    </source>
</evidence>
<reference evidence="5 6" key="1">
    <citation type="submission" date="2021-05" db="EMBL/GenBank/DDBJ databases">
        <title>Novel Bacillus species.</title>
        <authorList>
            <person name="Liu G."/>
        </authorList>
    </citation>
    <scope>NUCLEOTIDE SEQUENCE [LARGE SCALE GENOMIC DNA]</scope>
    <source>
        <strain evidence="5 6">FJAT-49682</strain>
    </source>
</reference>
<dbReference type="SUPFAM" id="SSF48317">
    <property type="entry name" value="Acid phosphatase/Vanadium-dependent haloperoxidase"/>
    <property type="match status" value="1"/>
</dbReference>